<keyword evidence="1" id="KW-0645">Protease</keyword>
<dbReference type="SUPFAM" id="SSF53092">
    <property type="entry name" value="Creatinase/prolidase N-terminal domain"/>
    <property type="match status" value="1"/>
</dbReference>
<dbReference type="PANTHER" id="PTHR46112">
    <property type="entry name" value="AMINOPEPTIDASE"/>
    <property type="match status" value="1"/>
</dbReference>
<dbReference type="InterPro" id="IPR001131">
    <property type="entry name" value="Peptidase_M24B_aminopep-P_CS"/>
</dbReference>
<dbReference type="PROSITE" id="PS00491">
    <property type="entry name" value="PROLINE_PEPTIDASE"/>
    <property type="match status" value="1"/>
</dbReference>
<evidence type="ECO:0000256" key="4">
    <source>
        <dbReference type="ARBA" id="ARBA00023049"/>
    </source>
</evidence>
<keyword evidence="2" id="KW-0479">Metal-binding</keyword>
<dbReference type="InterPro" id="IPR050659">
    <property type="entry name" value="Peptidase_M24B"/>
</dbReference>
<dbReference type="GO" id="GO:0004177">
    <property type="term" value="F:aminopeptidase activity"/>
    <property type="evidence" value="ECO:0007669"/>
    <property type="project" value="UniProtKB-ARBA"/>
</dbReference>
<dbReference type="AlphaFoldDB" id="A0A6L7G609"/>
<dbReference type="Pfam" id="PF00557">
    <property type="entry name" value="Peptidase_M24"/>
    <property type="match status" value="1"/>
</dbReference>
<dbReference type="GO" id="GO:0006508">
    <property type="term" value="P:proteolysis"/>
    <property type="evidence" value="ECO:0007669"/>
    <property type="project" value="UniProtKB-KW"/>
</dbReference>
<dbReference type="Gene3D" id="3.90.230.10">
    <property type="entry name" value="Creatinase/methionine aminopeptidase superfamily"/>
    <property type="match status" value="1"/>
</dbReference>
<reference evidence="7 8" key="1">
    <citation type="submission" date="2019-12" db="EMBL/GenBank/DDBJ databases">
        <authorList>
            <person name="Li M."/>
        </authorList>
    </citation>
    <scope>NUCLEOTIDE SEQUENCE [LARGE SCALE GENOMIC DNA]</scope>
    <source>
        <strain evidence="7 8">GBMRC 2024</strain>
    </source>
</reference>
<organism evidence="7 8">
    <name type="scientific">Pseudooceanicola albus</name>
    <dbReference type="NCBI Taxonomy" id="2692189"/>
    <lineage>
        <taxon>Bacteria</taxon>
        <taxon>Pseudomonadati</taxon>
        <taxon>Pseudomonadota</taxon>
        <taxon>Alphaproteobacteria</taxon>
        <taxon>Rhodobacterales</taxon>
        <taxon>Paracoccaceae</taxon>
        <taxon>Pseudooceanicola</taxon>
    </lineage>
</organism>
<keyword evidence="4" id="KW-0482">Metalloprotease</keyword>
<proteinExistence type="predicted"/>
<dbReference type="InterPro" id="IPR000587">
    <property type="entry name" value="Creatinase_N"/>
</dbReference>
<dbReference type="EMBL" id="WUMU01000015">
    <property type="protein sequence ID" value="MXN18826.1"/>
    <property type="molecule type" value="Genomic_DNA"/>
</dbReference>
<dbReference type="InterPro" id="IPR000994">
    <property type="entry name" value="Pept_M24"/>
</dbReference>
<evidence type="ECO:0000259" key="6">
    <source>
        <dbReference type="Pfam" id="PF01321"/>
    </source>
</evidence>
<dbReference type="GO" id="GO:0008235">
    <property type="term" value="F:metalloexopeptidase activity"/>
    <property type="evidence" value="ECO:0007669"/>
    <property type="project" value="UniProtKB-ARBA"/>
</dbReference>
<keyword evidence="3" id="KW-0378">Hydrolase</keyword>
<evidence type="ECO:0000256" key="3">
    <source>
        <dbReference type="ARBA" id="ARBA00022801"/>
    </source>
</evidence>
<protein>
    <submittedName>
        <fullName evidence="7">M24 family metallopeptidase</fullName>
    </submittedName>
</protein>
<sequence>MNQTRLSNLRAAMAASDTDLVAIGPGSHMLYLLGYNPHGDERPCLLLVSGGGAVMLMPQLNAASAREHTDVPFCEWADAEGPVEALRAALESIGADTAASVVLDETMRADFAFLVMDHLPQGCRRRFTEDTLGALRARKDAEEYALLKASALINDAAFETAVAALKPGMSELELGAIIEAHYAENGATVAFCIIGGAGNGAFPHHHTGHRPLQAGDAIVVDIGCIKDGYPSDMTRMMVLGDKPEGYDEVHAVVEAAVQAALAAAKPGARARDVDAAARGVIEAAGYGPNFLHRTGHGLGVDVHEPPYITSVNDTVLEEGMVFSIEPGIYLEGRFGVRLEDIVILRADGPEILSSLPRSLARVPT</sequence>
<feature type="domain" description="Creatinase N-terminal" evidence="6">
    <location>
        <begin position="5"/>
        <end position="99"/>
    </location>
</feature>
<dbReference type="Proteomes" id="UP000477911">
    <property type="component" value="Unassembled WGS sequence"/>
</dbReference>
<evidence type="ECO:0000256" key="2">
    <source>
        <dbReference type="ARBA" id="ARBA00022723"/>
    </source>
</evidence>
<dbReference type="InterPro" id="IPR029149">
    <property type="entry name" value="Creatin/AminoP/Spt16_N"/>
</dbReference>
<feature type="domain" description="Peptidase M24" evidence="5">
    <location>
        <begin position="146"/>
        <end position="344"/>
    </location>
</feature>
<evidence type="ECO:0000313" key="8">
    <source>
        <dbReference type="Proteomes" id="UP000477911"/>
    </source>
</evidence>
<evidence type="ECO:0000256" key="1">
    <source>
        <dbReference type="ARBA" id="ARBA00022670"/>
    </source>
</evidence>
<dbReference type="SUPFAM" id="SSF55920">
    <property type="entry name" value="Creatinase/aminopeptidase"/>
    <property type="match status" value="1"/>
</dbReference>
<dbReference type="InterPro" id="IPR036005">
    <property type="entry name" value="Creatinase/aminopeptidase-like"/>
</dbReference>
<dbReference type="Pfam" id="PF01321">
    <property type="entry name" value="Creatinase_N"/>
    <property type="match status" value="1"/>
</dbReference>
<dbReference type="RefSeq" id="WP_160894947.1">
    <property type="nucleotide sequence ID" value="NZ_WUMU01000015.1"/>
</dbReference>
<accession>A0A6L7G609</accession>
<dbReference type="PRINTS" id="PR00599">
    <property type="entry name" value="MAPEPTIDASE"/>
</dbReference>
<comment type="caution">
    <text evidence="7">The sequence shown here is derived from an EMBL/GenBank/DDBJ whole genome shotgun (WGS) entry which is preliminary data.</text>
</comment>
<dbReference type="Gene3D" id="3.40.350.10">
    <property type="entry name" value="Creatinase/prolidase N-terminal domain"/>
    <property type="match status" value="1"/>
</dbReference>
<dbReference type="InterPro" id="IPR001714">
    <property type="entry name" value="Pept_M24_MAP"/>
</dbReference>
<dbReference type="GO" id="GO:0046872">
    <property type="term" value="F:metal ion binding"/>
    <property type="evidence" value="ECO:0007669"/>
    <property type="project" value="UniProtKB-KW"/>
</dbReference>
<gene>
    <name evidence="7" type="ORF">GR170_13330</name>
</gene>
<evidence type="ECO:0000259" key="5">
    <source>
        <dbReference type="Pfam" id="PF00557"/>
    </source>
</evidence>
<keyword evidence="8" id="KW-1185">Reference proteome</keyword>
<dbReference type="PANTHER" id="PTHR46112:SF3">
    <property type="entry name" value="AMINOPEPTIDASE YPDF"/>
    <property type="match status" value="1"/>
</dbReference>
<name>A0A6L7G609_9RHOB</name>
<evidence type="ECO:0000313" key="7">
    <source>
        <dbReference type="EMBL" id="MXN18826.1"/>
    </source>
</evidence>